<feature type="domain" description="DUF7844" evidence="3">
    <location>
        <begin position="133"/>
        <end position="211"/>
    </location>
</feature>
<gene>
    <name evidence="4" type="ORF">CSC78_12750</name>
</gene>
<reference evidence="4 5" key="1">
    <citation type="submission" date="2017-10" db="EMBL/GenBank/DDBJ databases">
        <title>Whole genome sequencing of members of genus Pseudoxanthomonas.</title>
        <authorList>
            <person name="Kumar S."/>
            <person name="Bansal K."/>
            <person name="Kaur A."/>
            <person name="Patil P."/>
            <person name="Sharma S."/>
            <person name="Patil P.B."/>
        </authorList>
    </citation>
    <scope>NUCLEOTIDE SEQUENCE [LARGE SCALE GENOMIC DNA]</scope>
    <source>
        <strain evidence="4 5">DSM 17109</strain>
    </source>
</reference>
<feature type="domain" description="DUF7844" evidence="3">
    <location>
        <begin position="29"/>
        <end position="130"/>
    </location>
</feature>
<feature type="domain" description="Lnb N-terminal periplasmic" evidence="2">
    <location>
        <begin position="236"/>
        <end position="405"/>
    </location>
</feature>
<protein>
    <recommendedName>
        <fullName evidence="6">DUF4105 domain-containing protein</fullName>
    </recommendedName>
</protein>
<dbReference type="InterPro" id="IPR025178">
    <property type="entry name" value="Lnb_N"/>
</dbReference>
<dbReference type="Pfam" id="PF25226">
    <property type="entry name" value="DUF7844"/>
    <property type="match status" value="2"/>
</dbReference>
<accession>A0ABQ6ZFK0</accession>
<evidence type="ECO:0000313" key="4">
    <source>
        <dbReference type="EMBL" id="KAF1724355.1"/>
    </source>
</evidence>
<feature type="chain" id="PRO_5047087417" description="DUF4105 domain-containing protein" evidence="1">
    <location>
        <begin position="27"/>
        <end position="607"/>
    </location>
</feature>
<dbReference type="Proteomes" id="UP000781710">
    <property type="component" value="Unassembled WGS sequence"/>
</dbReference>
<comment type="caution">
    <text evidence="4">The sequence shown here is derived from an EMBL/GenBank/DDBJ whole genome shotgun (WGS) entry which is preliminary data.</text>
</comment>
<dbReference type="InterPro" id="IPR057166">
    <property type="entry name" value="DUF7844"/>
</dbReference>
<dbReference type="Pfam" id="PF13387">
    <property type="entry name" value="Lnb_N"/>
    <property type="match status" value="1"/>
</dbReference>
<dbReference type="EMBL" id="PDWW01000018">
    <property type="protein sequence ID" value="KAF1724355.1"/>
    <property type="molecule type" value="Genomic_DNA"/>
</dbReference>
<evidence type="ECO:0000313" key="5">
    <source>
        <dbReference type="Proteomes" id="UP000781710"/>
    </source>
</evidence>
<keyword evidence="5" id="KW-1185">Reference proteome</keyword>
<feature type="signal peptide" evidence="1">
    <location>
        <begin position="1"/>
        <end position="26"/>
    </location>
</feature>
<evidence type="ECO:0000259" key="3">
    <source>
        <dbReference type="Pfam" id="PF25226"/>
    </source>
</evidence>
<evidence type="ECO:0000259" key="2">
    <source>
        <dbReference type="Pfam" id="PF13387"/>
    </source>
</evidence>
<keyword evidence="1" id="KW-0732">Signal</keyword>
<sequence>MHARRPRGRRIAALLLWAWLGPAATAAALDIDATNLAPDDVAATQALVDDVLPRLPEAWRDGLPSNLVLQWRDDLPPHVAGRRSGHRILLPRRLLQGWEARDAVPPDDASLREVRAALVHELAHSYDRAQGNVLSGDPRLRDLAGWQRSVLPLAGRRSRNDFVARMPDPYELERPSEFVAVNLEHFVLDPTYSCRRPALHRHLATHFNLSAGAEACAPGLPFLDVDAEAGDASLLALDPSRVYAVDYLLAEGNTQAMSRWGHSMLRLVICAPGRAPGPDCRFDLAHHRVLSFRAFVGDVQISGWRGLTGSYPSRLFLLPLDQVIEEYTRVELRGLQSIPLRLQSQDIASLLERAGQLHWSYDGRYYFISNNCAVETWKLLHEGVPRLSGESFASITPTGLLKKLARRGIADTGVLDDTEEARRLGYYFEPMSARYESLFAVARESLALPQQDVQAWLTLSPTERAAWLPHADLRASAALLVLETAAQRRQQLLLRDELKRRYFGRDAPADIAHALQALRTWLGDTGFVSRPSELVPEGYGLPQAEERERIADEARVRVARLREQDGVLREELERWLPADQREVLQGIEANLETIVARLRALDAAGAS</sequence>
<dbReference type="InterPro" id="IPR024079">
    <property type="entry name" value="MetalloPept_cat_dom_sf"/>
</dbReference>
<evidence type="ECO:0000256" key="1">
    <source>
        <dbReference type="SAM" id="SignalP"/>
    </source>
</evidence>
<evidence type="ECO:0008006" key="6">
    <source>
        <dbReference type="Google" id="ProtNLM"/>
    </source>
</evidence>
<dbReference type="RefSeq" id="WP_162338239.1">
    <property type="nucleotide sequence ID" value="NZ_JBHSRQ010000016.1"/>
</dbReference>
<organism evidence="4 5">
    <name type="scientific">Pseudoxanthomonas japonensis</name>
    <dbReference type="NCBI Taxonomy" id="69284"/>
    <lineage>
        <taxon>Bacteria</taxon>
        <taxon>Pseudomonadati</taxon>
        <taxon>Pseudomonadota</taxon>
        <taxon>Gammaproteobacteria</taxon>
        <taxon>Lysobacterales</taxon>
        <taxon>Lysobacteraceae</taxon>
        <taxon>Pseudoxanthomonas</taxon>
    </lineage>
</organism>
<proteinExistence type="predicted"/>
<dbReference type="Gene3D" id="3.40.390.10">
    <property type="entry name" value="Collagenase (Catalytic Domain)"/>
    <property type="match status" value="1"/>
</dbReference>
<name>A0ABQ6ZFK0_9GAMM</name>